<dbReference type="Proteomes" id="UP001303046">
    <property type="component" value="Unassembled WGS sequence"/>
</dbReference>
<proteinExistence type="predicted"/>
<sequence>MGLERQSNLPGKWYNPAEHKWDNEERYHLTWQVSTLLTPEEQRKRKIRTLKLHLDYVVTRNIPQSNIRKSGAVWDVAFDNWTTVQFFSALRYGSPTGTEELFFNRKSI</sequence>
<keyword evidence="2" id="KW-1185">Reference proteome</keyword>
<reference evidence="1 2" key="1">
    <citation type="submission" date="2023-08" db="EMBL/GenBank/DDBJ databases">
        <title>A Necator americanus chromosomal reference genome.</title>
        <authorList>
            <person name="Ilik V."/>
            <person name="Petrzelkova K.J."/>
            <person name="Pardy F."/>
            <person name="Fuh T."/>
            <person name="Niatou-Singa F.S."/>
            <person name="Gouil Q."/>
            <person name="Baker L."/>
            <person name="Ritchie M.E."/>
            <person name="Jex A.R."/>
            <person name="Gazzola D."/>
            <person name="Li H."/>
            <person name="Toshio Fujiwara R."/>
            <person name="Zhan B."/>
            <person name="Aroian R.V."/>
            <person name="Pafco B."/>
            <person name="Schwarz E.M."/>
        </authorList>
    </citation>
    <scope>NUCLEOTIDE SEQUENCE [LARGE SCALE GENOMIC DNA]</scope>
    <source>
        <strain evidence="1 2">Aroian</strain>
        <tissue evidence="1">Whole animal</tissue>
    </source>
</reference>
<accession>A0ABR1CAL6</accession>
<protein>
    <submittedName>
        <fullName evidence="1">Uncharacterized protein</fullName>
    </submittedName>
</protein>
<comment type="caution">
    <text evidence="1">The sequence shown here is derived from an EMBL/GenBank/DDBJ whole genome shotgun (WGS) entry which is preliminary data.</text>
</comment>
<name>A0ABR1CAL6_NECAM</name>
<evidence type="ECO:0000313" key="1">
    <source>
        <dbReference type="EMBL" id="KAK6735519.1"/>
    </source>
</evidence>
<gene>
    <name evidence="1" type="primary">Necator_chrII.g6416</name>
    <name evidence="1" type="ORF">RB195_018623</name>
</gene>
<organism evidence="1 2">
    <name type="scientific">Necator americanus</name>
    <name type="common">Human hookworm</name>
    <dbReference type="NCBI Taxonomy" id="51031"/>
    <lineage>
        <taxon>Eukaryota</taxon>
        <taxon>Metazoa</taxon>
        <taxon>Ecdysozoa</taxon>
        <taxon>Nematoda</taxon>
        <taxon>Chromadorea</taxon>
        <taxon>Rhabditida</taxon>
        <taxon>Rhabditina</taxon>
        <taxon>Rhabditomorpha</taxon>
        <taxon>Strongyloidea</taxon>
        <taxon>Ancylostomatidae</taxon>
        <taxon>Bunostominae</taxon>
        <taxon>Necator</taxon>
    </lineage>
</organism>
<dbReference type="EMBL" id="JAVFWL010000002">
    <property type="protein sequence ID" value="KAK6735519.1"/>
    <property type="molecule type" value="Genomic_DNA"/>
</dbReference>
<evidence type="ECO:0000313" key="2">
    <source>
        <dbReference type="Proteomes" id="UP001303046"/>
    </source>
</evidence>